<gene>
    <name evidence="4" type="ORF">SAMN05216223_103413</name>
</gene>
<reference evidence="4 5" key="1">
    <citation type="submission" date="2016-10" db="EMBL/GenBank/DDBJ databases">
        <authorList>
            <person name="de Groot N.N."/>
        </authorList>
    </citation>
    <scope>NUCLEOTIDE SEQUENCE [LARGE SCALE GENOMIC DNA]</scope>
    <source>
        <strain evidence="4 5">CGMCC 4.2023</strain>
    </source>
</reference>
<dbReference type="AlphaFoldDB" id="A0A1H5XUJ2"/>
<dbReference type="Pfam" id="PF07228">
    <property type="entry name" value="SpoIIE"/>
    <property type="match status" value="1"/>
</dbReference>
<dbReference type="InterPro" id="IPR001932">
    <property type="entry name" value="PPM-type_phosphatase-like_dom"/>
</dbReference>
<accession>A0A1H5XUJ2</accession>
<keyword evidence="2" id="KW-0472">Membrane</keyword>
<dbReference type="InterPro" id="IPR052016">
    <property type="entry name" value="Bact_Sigma-Reg"/>
</dbReference>
<dbReference type="InterPro" id="IPR036457">
    <property type="entry name" value="PPM-type-like_dom_sf"/>
</dbReference>
<organism evidence="4 5">
    <name type="scientific">Actinacidiphila yanglinensis</name>
    <dbReference type="NCBI Taxonomy" id="310779"/>
    <lineage>
        <taxon>Bacteria</taxon>
        <taxon>Bacillati</taxon>
        <taxon>Actinomycetota</taxon>
        <taxon>Actinomycetes</taxon>
        <taxon>Kitasatosporales</taxon>
        <taxon>Streptomycetaceae</taxon>
        <taxon>Actinacidiphila</taxon>
    </lineage>
</organism>
<keyword evidence="5" id="KW-1185">Reference proteome</keyword>
<dbReference type="SMART" id="SM00331">
    <property type="entry name" value="PP2C_SIG"/>
    <property type="match status" value="1"/>
</dbReference>
<evidence type="ECO:0000259" key="3">
    <source>
        <dbReference type="SMART" id="SM00331"/>
    </source>
</evidence>
<feature type="transmembrane region" description="Helical" evidence="2">
    <location>
        <begin position="20"/>
        <end position="39"/>
    </location>
</feature>
<dbReference type="EMBL" id="FNVU01000003">
    <property type="protein sequence ID" value="SEG15117.1"/>
    <property type="molecule type" value="Genomic_DNA"/>
</dbReference>
<dbReference type="OrthoDB" id="311904at2"/>
<evidence type="ECO:0000256" key="2">
    <source>
        <dbReference type="SAM" id="Phobius"/>
    </source>
</evidence>
<evidence type="ECO:0000313" key="5">
    <source>
        <dbReference type="Proteomes" id="UP000236754"/>
    </source>
</evidence>
<proteinExistence type="predicted"/>
<dbReference type="Gene3D" id="3.60.40.10">
    <property type="entry name" value="PPM-type phosphatase domain"/>
    <property type="match status" value="1"/>
</dbReference>
<protein>
    <submittedName>
        <fullName evidence="4">Stage II sporulation protein E (SpoIIE)</fullName>
    </submittedName>
</protein>
<evidence type="ECO:0000256" key="1">
    <source>
        <dbReference type="ARBA" id="ARBA00022801"/>
    </source>
</evidence>
<feature type="transmembrane region" description="Helical" evidence="2">
    <location>
        <begin position="51"/>
        <end position="80"/>
    </location>
</feature>
<feature type="domain" description="PPM-type phosphatase" evidence="3">
    <location>
        <begin position="145"/>
        <end position="379"/>
    </location>
</feature>
<keyword evidence="2" id="KW-1133">Transmembrane helix</keyword>
<sequence>MKSSGADSRPVGWRVWKSRPILLTVALVSLAVMLGADLVSGERIRIGGLLVAVPALSAVFLGPLDVLLLASLTVGAVVWISADRNVLGTANFPVVLATAVLVGAGAVLAARIRARRERQLAKVRKVAEATQRALLRPLPGRLGRVTISSMYLAAEEEAAIGGDLYAAGVDERGDTRVLVGDVQGKGLAAVEVVGLLLSSFRRAVRSGVPLEALPGYLDEGLRDDLVDLEENGAPGTVDSRPVETEFLERFVTAVVVDIADDGGTVRIANCGHPPPLLIRGDRVIPLLPDVPELPLGLGDLGRGGHHVDSYDLALGDILLLYTDGVIEARNVQGAFYPLADRLAHRTRDTPAVLLEDVRNDLTQYTAGLSDDIAMVALQRVA</sequence>
<dbReference type="PANTHER" id="PTHR43156">
    <property type="entry name" value="STAGE II SPORULATION PROTEIN E-RELATED"/>
    <property type="match status" value="1"/>
</dbReference>
<keyword evidence="1" id="KW-0378">Hydrolase</keyword>
<dbReference type="RefSeq" id="WP_103885144.1">
    <property type="nucleotide sequence ID" value="NZ_FNVU01000003.1"/>
</dbReference>
<dbReference type="GO" id="GO:0016791">
    <property type="term" value="F:phosphatase activity"/>
    <property type="evidence" value="ECO:0007669"/>
    <property type="project" value="TreeGrafter"/>
</dbReference>
<evidence type="ECO:0000313" key="4">
    <source>
        <dbReference type="EMBL" id="SEG15117.1"/>
    </source>
</evidence>
<dbReference type="SUPFAM" id="SSF81606">
    <property type="entry name" value="PP2C-like"/>
    <property type="match status" value="1"/>
</dbReference>
<dbReference type="Proteomes" id="UP000236754">
    <property type="component" value="Unassembled WGS sequence"/>
</dbReference>
<keyword evidence="2" id="KW-0812">Transmembrane</keyword>
<dbReference type="PANTHER" id="PTHR43156:SF2">
    <property type="entry name" value="STAGE II SPORULATION PROTEIN E"/>
    <property type="match status" value="1"/>
</dbReference>
<name>A0A1H5XUJ2_9ACTN</name>
<feature type="transmembrane region" description="Helical" evidence="2">
    <location>
        <begin position="92"/>
        <end position="112"/>
    </location>
</feature>